<comment type="caution">
    <text evidence="4">The sequence shown here is derived from an EMBL/GenBank/DDBJ whole genome shotgun (WGS) entry which is preliminary data.</text>
</comment>
<keyword evidence="1" id="KW-0862">Zinc</keyword>
<evidence type="ECO:0000313" key="4">
    <source>
        <dbReference type="EMBL" id="KAK8572446.1"/>
    </source>
</evidence>
<dbReference type="InterPro" id="IPR001878">
    <property type="entry name" value="Znf_CCHC"/>
</dbReference>
<dbReference type="Proteomes" id="UP001472677">
    <property type="component" value="Unassembled WGS sequence"/>
</dbReference>
<accession>A0ABR2F636</accession>
<dbReference type="PROSITE" id="PS50158">
    <property type="entry name" value="ZF_CCHC"/>
    <property type="match status" value="1"/>
</dbReference>
<name>A0ABR2F636_9ROSI</name>
<keyword evidence="1" id="KW-0863">Zinc-finger</keyword>
<evidence type="ECO:0000259" key="3">
    <source>
        <dbReference type="PROSITE" id="PS50158"/>
    </source>
</evidence>
<evidence type="ECO:0000313" key="5">
    <source>
        <dbReference type="Proteomes" id="UP001472677"/>
    </source>
</evidence>
<organism evidence="4 5">
    <name type="scientific">Hibiscus sabdariffa</name>
    <name type="common">roselle</name>
    <dbReference type="NCBI Taxonomy" id="183260"/>
    <lineage>
        <taxon>Eukaryota</taxon>
        <taxon>Viridiplantae</taxon>
        <taxon>Streptophyta</taxon>
        <taxon>Embryophyta</taxon>
        <taxon>Tracheophyta</taxon>
        <taxon>Spermatophyta</taxon>
        <taxon>Magnoliopsida</taxon>
        <taxon>eudicotyledons</taxon>
        <taxon>Gunneridae</taxon>
        <taxon>Pentapetalae</taxon>
        <taxon>rosids</taxon>
        <taxon>malvids</taxon>
        <taxon>Malvales</taxon>
        <taxon>Malvaceae</taxon>
        <taxon>Malvoideae</taxon>
        <taxon>Hibiscus</taxon>
    </lineage>
</organism>
<gene>
    <name evidence="4" type="ORF">V6N12_028499</name>
</gene>
<evidence type="ECO:0000256" key="2">
    <source>
        <dbReference type="SAM" id="MobiDB-lite"/>
    </source>
</evidence>
<feature type="region of interest" description="Disordered" evidence="2">
    <location>
        <begin position="193"/>
        <end position="220"/>
    </location>
</feature>
<dbReference type="SUPFAM" id="SSF57756">
    <property type="entry name" value="Retrovirus zinc finger-like domains"/>
    <property type="match status" value="1"/>
</dbReference>
<feature type="region of interest" description="Disordered" evidence="2">
    <location>
        <begin position="154"/>
        <end position="175"/>
    </location>
</feature>
<evidence type="ECO:0000256" key="1">
    <source>
        <dbReference type="PROSITE-ProRule" id="PRU00047"/>
    </source>
</evidence>
<dbReference type="InterPro" id="IPR036875">
    <property type="entry name" value="Znf_CCHC_sf"/>
</dbReference>
<feature type="domain" description="CCHC-type" evidence="3">
    <location>
        <begin position="33"/>
        <end position="48"/>
    </location>
</feature>
<keyword evidence="1" id="KW-0479">Metal-binding</keyword>
<keyword evidence="5" id="KW-1185">Reference proteome</keyword>
<protein>
    <recommendedName>
        <fullName evidence="3">CCHC-type domain-containing protein</fullName>
    </recommendedName>
</protein>
<reference evidence="4 5" key="1">
    <citation type="journal article" date="2024" name="G3 (Bethesda)">
        <title>Genome assembly of Hibiscus sabdariffa L. provides insights into metabolisms of medicinal natural products.</title>
        <authorList>
            <person name="Kim T."/>
        </authorList>
    </citation>
    <scope>NUCLEOTIDE SEQUENCE [LARGE SCALE GENOMIC DNA]</scope>
    <source>
        <strain evidence="4">TK-2024</strain>
        <tissue evidence="4">Old leaves</tissue>
    </source>
</reference>
<proteinExistence type="predicted"/>
<sequence>MTIKINLKQPLVSKIVINSCTQIVEYESLPVVCFTCGIYGHVSEHCPNSHPQEPLLESETTMVDIAVPQPPLDPYGPWMLFENRRQRPTKPTTHPTRSATVPIVSHSRYNLIFVDFEPIDQPVILEDNHASDLNPQINPPSPHIVAQQVAIAAGPSSTLDPSSSSGKSKSKSKALVTLRKAPLTVLKSRDTNIMPKKVGGTGPARKSSLNPAKHSVHVTSESAPPIVLGQFAARPTSSFDNSGTLSHRPRMVALDGSPVSHTATARKISAGPMAMQQ</sequence>
<dbReference type="EMBL" id="JBBPBM010000008">
    <property type="protein sequence ID" value="KAK8572446.1"/>
    <property type="molecule type" value="Genomic_DNA"/>
</dbReference>